<dbReference type="SUPFAM" id="SSF46785">
    <property type="entry name" value="Winged helix' DNA-binding domain"/>
    <property type="match status" value="1"/>
</dbReference>
<evidence type="ECO:0000313" key="1">
    <source>
        <dbReference type="EMBL" id="HIR63230.1"/>
    </source>
</evidence>
<dbReference type="InterPro" id="IPR036388">
    <property type="entry name" value="WH-like_DNA-bd_sf"/>
</dbReference>
<dbReference type="Proteomes" id="UP000886744">
    <property type="component" value="Unassembled WGS sequence"/>
</dbReference>
<organism evidence="1 2">
    <name type="scientific">Candidatus Coprenecus avistercoris</name>
    <dbReference type="NCBI Taxonomy" id="2840730"/>
    <lineage>
        <taxon>Bacteria</taxon>
        <taxon>Pseudomonadati</taxon>
        <taxon>Bacteroidota</taxon>
        <taxon>Bacteroidia</taxon>
        <taxon>Bacteroidales</taxon>
        <taxon>Rikenellaceae</taxon>
        <taxon>Rikenellaceae incertae sedis</taxon>
        <taxon>Candidatus Coprenecus</taxon>
    </lineage>
</organism>
<proteinExistence type="predicted"/>
<evidence type="ECO:0000313" key="2">
    <source>
        <dbReference type="Proteomes" id="UP000886744"/>
    </source>
</evidence>
<reference evidence="1" key="2">
    <citation type="journal article" date="2021" name="PeerJ">
        <title>Extensive microbial diversity within the chicken gut microbiome revealed by metagenomics and culture.</title>
        <authorList>
            <person name="Gilroy R."/>
            <person name="Ravi A."/>
            <person name="Getino M."/>
            <person name="Pursley I."/>
            <person name="Horton D.L."/>
            <person name="Alikhan N.F."/>
            <person name="Baker D."/>
            <person name="Gharbi K."/>
            <person name="Hall N."/>
            <person name="Watson M."/>
            <person name="Adriaenssens E.M."/>
            <person name="Foster-Nyarko E."/>
            <person name="Jarju S."/>
            <person name="Secka A."/>
            <person name="Antonio M."/>
            <person name="Oren A."/>
            <person name="Chaudhuri R.R."/>
            <person name="La Ragione R."/>
            <person name="Hildebrand F."/>
            <person name="Pallen M.J."/>
        </authorList>
    </citation>
    <scope>NUCLEOTIDE SEQUENCE</scope>
    <source>
        <strain evidence="1">ChiHjej13B12-12457</strain>
    </source>
</reference>
<reference evidence="1" key="1">
    <citation type="submission" date="2020-10" db="EMBL/GenBank/DDBJ databases">
        <authorList>
            <person name="Gilroy R."/>
        </authorList>
    </citation>
    <scope>NUCLEOTIDE SEQUENCE</scope>
    <source>
        <strain evidence="1">ChiHjej13B12-12457</strain>
    </source>
</reference>
<accession>A0A9D1E1Y9</accession>
<dbReference type="InterPro" id="IPR036390">
    <property type="entry name" value="WH_DNA-bd_sf"/>
</dbReference>
<dbReference type="AlphaFoldDB" id="A0A9D1E1Y9"/>
<dbReference type="Gene3D" id="1.10.10.10">
    <property type="entry name" value="Winged helix-like DNA-binding domain superfamily/Winged helix DNA-binding domain"/>
    <property type="match status" value="1"/>
</dbReference>
<dbReference type="EMBL" id="DVHI01000084">
    <property type="protein sequence ID" value="HIR63230.1"/>
    <property type="molecule type" value="Genomic_DNA"/>
</dbReference>
<comment type="caution">
    <text evidence="1">The sequence shown here is derived from an EMBL/GenBank/DDBJ whole genome shotgun (WGS) entry which is preliminary data.</text>
</comment>
<protein>
    <submittedName>
        <fullName evidence="1">Winged helix-turn-helix domain-containing protein</fullName>
    </submittedName>
</protein>
<sequence>MAEVLGVSVSSAKIYLRRLVEAGLIVPYGANKNRTYSLK</sequence>
<name>A0A9D1E1Y9_9BACT</name>
<gene>
    <name evidence="1" type="ORF">IAC94_06890</name>
</gene>